<feature type="signal peptide" evidence="1">
    <location>
        <begin position="1"/>
        <end position="33"/>
    </location>
</feature>
<keyword evidence="1" id="KW-0732">Signal</keyword>
<feature type="chain" id="PRO_5018776344" description="Reverse transcriptase domain-containing protein" evidence="1">
    <location>
        <begin position="34"/>
        <end position="163"/>
    </location>
</feature>
<proteinExistence type="predicted"/>
<evidence type="ECO:0000256" key="1">
    <source>
        <dbReference type="SAM" id="SignalP"/>
    </source>
</evidence>
<organism evidence="2 3">
    <name type="scientific">Amphilophus citrinellus</name>
    <name type="common">Midas cichlid</name>
    <name type="synonym">Cichlasoma citrinellum</name>
    <dbReference type="NCBI Taxonomy" id="61819"/>
    <lineage>
        <taxon>Eukaryota</taxon>
        <taxon>Metazoa</taxon>
        <taxon>Chordata</taxon>
        <taxon>Craniata</taxon>
        <taxon>Vertebrata</taxon>
        <taxon>Euteleostomi</taxon>
        <taxon>Actinopterygii</taxon>
        <taxon>Neopterygii</taxon>
        <taxon>Teleostei</taxon>
        <taxon>Neoteleostei</taxon>
        <taxon>Acanthomorphata</taxon>
        <taxon>Ovalentaria</taxon>
        <taxon>Cichlomorphae</taxon>
        <taxon>Cichliformes</taxon>
        <taxon>Cichlidae</taxon>
        <taxon>New World cichlids</taxon>
        <taxon>Cichlasomatinae</taxon>
        <taxon>Heroini</taxon>
        <taxon>Amphilophus</taxon>
    </lineage>
</organism>
<name>A0A3Q0R6D1_AMPCI</name>
<evidence type="ECO:0000313" key="2">
    <source>
        <dbReference type="Ensembl" id="ENSACIP00000005956.1"/>
    </source>
</evidence>
<protein>
    <recommendedName>
        <fullName evidence="4">Reverse transcriptase domain-containing protein</fullName>
    </recommendedName>
</protein>
<evidence type="ECO:0008006" key="4">
    <source>
        <dbReference type="Google" id="ProtNLM"/>
    </source>
</evidence>
<dbReference type="AlphaFoldDB" id="A0A3Q0R6D1"/>
<dbReference type="Ensembl" id="ENSACIT00000006136.1">
    <property type="protein sequence ID" value="ENSACIP00000005956.1"/>
    <property type="gene ID" value="ENSACIG00000004698.1"/>
</dbReference>
<dbReference type="Proteomes" id="UP000261340">
    <property type="component" value="Unplaced"/>
</dbReference>
<reference evidence="2" key="2">
    <citation type="submission" date="2025-09" db="UniProtKB">
        <authorList>
            <consortium name="Ensembl"/>
        </authorList>
    </citation>
    <scope>IDENTIFICATION</scope>
</reference>
<dbReference type="STRING" id="61819.ENSACIP00000005956"/>
<accession>A0A3Q0R6D1</accession>
<reference evidence="2" key="1">
    <citation type="submission" date="2025-08" db="UniProtKB">
        <authorList>
            <consortium name="Ensembl"/>
        </authorList>
    </citation>
    <scope>IDENTIFICATION</scope>
</reference>
<evidence type="ECO:0000313" key="3">
    <source>
        <dbReference type="Proteomes" id="UP000261340"/>
    </source>
</evidence>
<keyword evidence="3" id="KW-1185">Reference proteome</keyword>
<sequence length="163" mass="18226">MNSVSSSEKPISQMFVKCLILCIFGFVFDSAESLGRKDCEIKQGFSSLQNNKNPGPDGYGNTFYKAFKDLLTPLLSKADHYALDSKTMAPSWTEATIVVIHKEGKDTTECQSYKPISLLKEDLRILTAILTRWFNQIITQIIHPDQTGFVELTNVSLDAQKGI</sequence>
<dbReference type="PANTHER" id="PTHR19446">
    <property type="entry name" value="REVERSE TRANSCRIPTASES"/>
    <property type="match status" value="1"/>
</dbReference>
<dbReference type="GeneTree" id="ENSGT00940000165023"/>